<keyword evidence="2" id="KW-0472">Membrane</keyword>
<dbReference type="RefSeq" id="WP_340271565.1">
    <property type="nucleotide sequence ID" value="NZ_JBBEOG010000012.1"/>
</dbReference>
<feature type="transmembrane region" description="Helical" evidence="2">
    <location>
        <begin position="82"/>
        <end position="102"/>
    </location>
</feature>
<dbReference type="Gene3D" id="3.90.420.10">
    <property type="entry name" value="Oxidoreductase, molybdopterin-binding domain"/>
    <property type="match status" value="1"/>
</dbReference>
<evidence type="ECO:0000313" key="4">
    <source>
        <dbReference type="EMBL" id="MFC5381712.1"/>
    </source>
</evidence>
<organism evidence="4 5">
    <name type="scientific">Aquipuribacter nitratireducens</name>
    <dbReference type="NCBI Taxonomy" id="650104"/>
    <lineage>
        <taxon>Bacteria</taxon>
        <taxon>Bacillati</taxon>
        <taxon>Actinomycetota</taxon>
        <taxon>Actinomycetes</taxon>
        <taxon>Micrococcales</taxon>
        <taxon>Intrasporangiaceae</taxon>
        <taxon>Aquipuribacter</taxon>
    </lineage>
</organism>
<evidence type="ECO:0000256" key="2">
    <source>
        <dbReference type="SAM" id="Phobius"/>
    </source>
</evidence>
<feature type="transmembrane region" description="Helical" evidence="2">
    <location>
        <begin position="139"/>
        <end position="159"/>
    </location>
</feature>
<accession>A0ABW0GQB9</accession>
<keyword evidence="2" id="KW-0812">Transmembrane</keyword>
<dbReference type="SUPFAM" id="SSF81296">
    <property type="entry name" value="E set domains"/>
    <property type="match status" value="1"/>
</dbReference>
<feature type="transmembrane region" description="Helical" evidence="2">
    <location>
        <begin position="168"/>
        <end position="188"/>
    </location>
</feature>
<comment type="caution">
    <text evidence="4">The sequence shown here is derived from an EMBL/GenBank/DDBJ whole genome shotgun (WGS) entry which is preliminary data.</text>
</comment>
<dbReference type="InterPro" id="IPR036374">
    <property type="entry name" value="OxRdtase_Mopterin-bd_sf"/>
</dbReference>
<gene>
    <name evidence="4" type="ORF">ACFPJ6_13030</name>
</gene>
<dbReference type="Proteomes" id="UP001596122">
    <property type="component" value="Unassembled WGS sequence"/>
</dbReference>
<dbReference type="PANTHER" id="PTHR19372:SF7">
    <property type="entry name" value="SULFITE OXIDASE, MITOCHONDRIAL"/>
    <property type="match status" value="1"/>
</dbReference>
<dbReference type="Gene3D" id="2.60.40.650">
    <property type="match status" value="1"/>
</dbReference>
<dbReference type="InterPro" id="IPR000572">
    <property type="entry name" value="OxRdtase_Mopterin-bd_dom"/>
</dbReference>
<feature type="domain" description="Oxidoreductase molybdopterin-binding" evidence="3">
    <location>
        <begin position="245"/>
        <end position="397"/>
    </location>
</feature>
<reference evidence="5" key="1">
    <citation type="journal article" date="2019" name="Int. J. Syst. Evol. Microbiol.">
        <title>The Global Catalogue of Microorganisms (GCM) 10K type strain sequencing project: providing services to taxonomists for standard genome sequencing and annotation.</title>
        <authorList>
            <consortium name="The Broad Institute Genomics Platform"/>
            <consortium name="The Broad Institute Genome Sequencing Center for Infectious Disease"/>
            <person name="Wu L."/>
            <person name="Ma J."/>
        </authorList>
    </citation>
    <scope>NUCLEOTIDE SEQUENCE [LARGE SCALE GENOMIC DNA]</scope>
    <source>
        <strain evidence="5">CCUG 43114</strain>
    </source>
</reference>
<dbReference type="EMBL" id="JBHSLD010000011">
    <property type="protein sequence ID" value="MFC5381712.1"/>
    <property type="molecule type" value="Genomic_DNA"/>
</dbReference>
<feature type="transmembrane region" description="Helical" evidence="2">
    <location>
        <begin position="109"/>
        <end position="127"/>
    </location>
</feature>
<keyword evidence="2" id="KW-1133">Transmembrane helix</keyword>
<dbReference type="PANTHER" id="PTHR19372">
    <property type="entry name" value="SULFITE REDUCTASE"/>
    <property type="match status" value="1"/>
</dbReference>
<name>A0ABW0GQB9_9MICO</name>
<keyword evidence="5" id="KW-1185">Reference proteome</keyword>
<evidence type="ECO:0000313" key="5">
    <source>
        <dbReference type="Proteomes" id="UP001596122"/>
    </source>
</evidence>
<evidence type="ECO:0000259" key="3">
    <source>
        <dbReference type="Pfam" id="PF00174"/>
    </source>
</evidence>
<dbReference type="Pfam" id="PF00174">
    <property type="entry name" value="Oxidored_molyb"/>
    <property type="match status" value="1"/>
</dbReference>
<protein>
    <submittedName>
        <fullName evidence="4">Molybdopterin-dependent oxidoreductase</fullName>
    </submittedName>
</protein>
<feature type="region of interest" description="Disordered" evidence="1">
    <location>
        <begin position="496"/>
        <end position="517"/>
    </location>
</feature>
<dbReference type="InterPro" id="IPR014756">
    <property type="entry name" value="Ig_E-set"/>
</dbReference>
<evidence type="ECO:0000256" key="1">
    <source>
        <dbReference type="SAM" id="MobiDB-lite"/>
    </source>
</evidence>
<proteinExistence type="predicted"/>
<sequence>MSTTSAPVAPVEQHRDEPSSRWWDAAAGLVALGAGLAAAELVGLVTSRSATPVVAVSDTVVDLTPPWAKDAAIALFGTNDKVFLFAVVATVAALVGATAGVLERRRPPLGALLTAALGVTVAAAALTRPDTGTLSVLPGAVAAVVGIVVLRVLLARLVVTGAGPRRRVVLLVGTGAAALGAGLGAGLLRRVGARGGEEARAAVELPTAAEQAPPLPEQGTYDDVPGLAPFRTPNPDFYRIDTALVVPRLTTRDWRLRIGGMVEREVELTWDDVLARPLVEKWATLSCVSNRVGGDLVGNALWLGVPTRELLAEARPLPGADMVLSRSTDGFTAGTPVEAMTDDRDSLLAIGMNGEPLPLEHGFPARLVVPGLYGYVSATKWVTEMTLTTFAQDQGYWTPRGWSARGPVKISSRIDRPGGSDVRAGEVVVAGLAWAMDVGVAAVEVQVDDGPWQEAELADAGTSSTWRQWRWAWQADPGSHTLRVRAIDQAGDVQIEEPAPPAPDGAQGYDEVTVRVT</sequence>
<dbReference type="SUPFAM" id="SSF56524">
    <property type="entry name" value="Oxidoreductase molybdopterin-binding domain"/>
    <property type="match status" value="1"/>
</dbReference>